<evidence type="ECO:0000313" key="3">
    <source>
        <dbReference type="Proteomes" id="UP000815325"/>
    </source>
</evidence>
<feature type="region of interest" description="Disordered" evidence="1">
    <location>
        <begin position="197"/>
        <end position="239"/>
    </location>
</feature>
<gene>
    <name evidence="2" type="ORF">DUNSADRAFT_7610</name>
</gene>
<evidence type="ECO:0000256" key="1">
    <source>
        <dbReference type="SAM" id="MobiDB-lite"/>
    </source>
</evidence>
<evidence type="ECO:0008006" key="4">
    <source>
        <dbReference type="Google" id="ProtNLM"/>
    </source>
</evidence>
<evidence type="ECO:0000313" key="2">
    <source>
        <dbReference type="EMBL" id="KAF5835285.1"/>
    </source>
</evidence>
<dbReference type="EMBL" id="MU069713">
    <property type="protein sequence ID" value="KAF5835285.1"/>
    <property type="molecule type" value="Genomic_DNA"/>
</dbReference>
<keyword evidence="3" id="KW-1185">Reference proteome</keyword>
<organism evidence="2 3">
    <name type="scientific">Dunaliella salina</name>
    <name type="common">Green alga</name>
    <name type="synonym">Protococcus salinus</name>
    <dbReference type="NCBI Taxonomy" id="3046"/>
    <lineage>
        <taxon>Eukaryota</taxon>
        <taxon>Viridiplantae</taxon>
        <taxon>Chlorophyta</taxon>
        <taxon>core chlorophytes</taxon>
        <taxon>Chlorophyceae</taxon>
        <taxon>CS clade</taxon>
        <taxon>Chlamydomonadales</taxon>
        <taxon>Dunaliellaceae</taxon>
        <taxon>Dunaliella</taxon>
    </lineage>
</organism>
<dbReference type="Proteomes" id="UP000815325">
    <property type="component" value="Unassembled WGS sequence"/>
</dbReference>
<reference evidence="2" key="1">
    <citation type="submission" date="2017-08" db="EMBL/GenBank/DDBJ databases">
        <authorList>
            <person name="Polle J.E."/>
            <person name="Barry K."/>
            <person name="Cushman J."/>
            <person name="Schmutz J."/>
            <person name="Tran D."/>
            <person name="Hathwaick L.T."/>
            <person name="Yim W.C."/>
            <person name="Jenkins J."/>
            <person name="Mckie-Krisberg Z.M."/>
            <person name="Prochnik S."/>
            <person name="Lindquist E."/>
            <person name="Dockter R.B."/>
            <person name="Adam C."/>
            <person name="Molina H."/>
            <person name="Bunkerborg J."/>
            <person name="Jin E."/>
            <person name="Buchheim M."/>
            <person name="Magnuson J."/>
        </authorList>
    </citation>
    <scope>NUCLEOTIDE SEQUENCE</scope>
    <source>
        <strain evidence="2">CCAP 19/18</strain>
    </source>
</reference>
<accession>A0ABQ7GKZ5</accession>
<feature type="region of interest" description="Disordered" evidence="1">
    <location>
        <begin position="253"/>
        <end position="279"/>
    </location>
</feature>
<sequence>MLLHKSSSACLGDLGIAQSSPSCRSASGYHATVSPFGAVSAQTSCAEVGSHTGSSRNSKRERDFLAEADRTLETAKERRVLQRSYSCSSRVEGGVRLTHSPSGFAYSDNSPPSQCSLPTSRRRCADIRSAFRRYLGASTNVQANAEVFPLPWHHRDVGAPETSIAKPCAAELLKGGSQAHATLPKHDESPHAFEAKTKAGNESWECRTSPKSIPVSGKLPHRASLVSQTSGSSPLPPPLPFDSDFLLGLKQQAGCSSSEGPESALLPAPLGKRGWRSHSTKDAAGDIACRIAQQASSSCRTQRDRPQSFKGLPSFIRRSKGERDLPTGAEKCVGFQPSSQVVAGLLEAIVSKEADTLRV</sequence>
<protein>
    <recommendedName>
        <fullName evidence="4">Encoded protein</fullName>
    </recommendedName>
</protein>
<comment type="caution">
    <text evidence="2">The sequence shown here is derived from an EMBL/GenBank/DDBJ whole genome shotgun (WGS) entry which is preliminary data.</text>
</comment>
<proteinExistence type="predicted"/>
<name>A0ABQ7GKZ5_DUNSA</name>